<sequence>MNASSERVSTTVIGPEGGACGMCEQRNGKRCPYCDRGWYCSRKCAQQYTSHRFNCSGQSITSVDYLVKAIYEDQIPNDPRTVEDYDFGRCQTCAEKPHVLGLYGGLIRHEMVFSKDLHKWRTEGRLVENIVAAFSAIPAKSRGGYHPWFLQNQGMFEPPSSEQTHQPTNLLAKAFKEAWEFPHPGVSALHFTDLEPTEKRDAFFMLAMAREHMYPNPTDSADLWYNFEFCSCLNVHEESKLGGLYDTLLHGNKFRVDYNKSLGVSISDIPYLPTATFEEFWKAYSAGRLVPLMDKYGLTQERRRFPNLTQLFKSRQASRDPTVWRLCHYLALEPTDPRVPDEFKLGSEFRLYIHTQCAQQNRIERLVQAAS</sequence>
<accession>A0A9P4H1Z3</accession>
<reference evidence="5" key="1">
    <citation type="journal article" date="2020" name="Stud. Mycol.">
        <title>101 Dothideomycetes genomes: a test case for predicting lifestyles and emergence of pathogens.</title>
        <authorList>
            <person name="Haridas S."/>
            <person name="Albert R."/>
            <person name="Binder M."/>
            <person name="Bloem J."/>
            <person name="Labutti K."/>
            <person name="Salamov A."/>
            <person name="Andreopoulos B."/>
            <person name="Baker S."/>
            <person name="Barry K."/>
            <person name="Bills G."/>
            <person name="Bluhm B."/>
            <person name="Cannon C."/>
            <person name="Castanera R."/>
            <person name="Culley D."/>
            <person name="Daum C."/>
            <person name="Ezra D."/>
            <person name="Gonzalez J."/>
            <person name="Henrissat B."/>
            <person name="Kuo A."/>
            <person name="Liang C."/>
            <person name="Lipzen A."/>
            <person name="Lutzoni F."/>
            <person name="Magnuson J."/>
            <person name="Mondo S."/>
            <person name="Nolan M."/>
            <person name="Ohm R."/>
            <person name="Pangilinan J."/>
            <person name="Park H.-J."/>
            <person name="Ramirez L."/>
            <person name="Alfaro M."/>
            <person name="Sun H."/>
            <person name="Tritt A."/>
            <person name="Yoshinaga Y."/>
            <person name="Zwiers L.-H."/>
            <person name="Turgeon B."/>
            <person name="Goodwin S."/>
            <person name="Spatafora J."/>
            <person name="Crous P."/>
            <person name="Grigoriev I."/>
        </authorList>
    </citation>
    <scope>NUCLEOTIDE SEQUENCE</scope>
    <source>
        <strain evidence="5">CBS 110217</strain>
    </source>
</reference>
<dbReference type="SUPFAM" id="SSF144232">
    <property type="entry name" value="HIT/MYND zinc finger-like"/>
    <property type="match status" value="1"/>
</dbReference>
<evidence type="ECO:0000313" key="6">
    <source>
        <dbReference type="Proteomes" id="UP000799777"/>
    </source>
</evidence>
<keyword evidence="1" id="KW-0479">Metal-binding</keyword>
<evidence type="ECO:0000256" key="2">
    <source>
        <dbReference type="ARBA" id="ARBA00022771"/>
    </source>
</evidence>
<comment type="caution">
    <text evidence="5">The sequence shown here is derived from an EMBL/GenBank/DDBJ whole genome shotgun (WGS) entry which is preliminary data.</text>
</comment>
<organism evidence="5 6">
    <name type="scientific">Setomelanomma holmii</name>
    <dbReference type="NCBI Taxonomy" id="210430"/>
    <lineage>
        <taxon>Eukaryota</taxon>
        <taxon>Fungi</taxon>
        <taxon>Dikarya</taxon>
        <taxon>Ascomycota</taxon>
        <taxon>Pezizomycotina</taxon>
        <taxon>Dothideomycetes</taxon>
        <taxon>Pleosporomycetidae</taxon>
        <taxon>Pleosporales</taxon>
        <taxon>Pleosporineae</taxon>
        <taxon>Phaeosphaeriaceae</taxon>
        <taxon>Setomelanomma</taxon>
    </lineage>
</organism>
<keyword evidence="2" id="KW-0863">Zinc-finger</keyword>
<evidence type="ECO:0000256" key="1">
    <source>
        <dbReference type="ARBA" id="ARBA00022723"/>
    </source>
</evidence>
<gene>
    <name evidence="5" type="ORF">EK21DRAFT_91991</name>
</gene>
<dbReference type="Proteomes" id="UP000799777">
    <property type="component" value="Unassembled WGS sequence"/>
</dbReference>
<dbReference type="OrthoDB" id="3774811at2759"/>
<dbReference type="EMBL" id="ML978235">
    <property type="protein sequence ID" value="KAF2026863.1"/>
    <property type="molecule type" value="Genomic_DNA"/>
</dbReference>
<evidence type="ECO:0000259" key="4">
    <source>
        <dbReference type="PROSITE" id="PS01360"/>
    </source>
</evidence>
<name>A0A9P4H1Z3_9PLEO</name>
<feature type="domain" description="MYND-type" evidence="4">
    <location>
        <begin position="20"/>
        <end position="55"/>
    </location>
</feature>
<evidence type="ECO:0000256" key="3">
    <source>
        <dbReference type="ARBA" id="ARBA00022833"/>
    </source>
</evidence>
<dbReference type="AlphaFoldDB" id="A0A9P4H1Z3"/>
<dbReference type="PROSITE" id="PS01360">
    <property type="entry name" value="ZF_MYND_1"/>
    <property type="match status" value="1"/>
</dbReference>
<dbReference type="InterPro" id="IPR002893">
    <property type="entry name" value="Znf_MYND"/>
</dbReference>
<proteinExistence type="predicted"/>
<keyword evidence="3" id="KW-0862">Zinc</keyword>
<keyword evidence="6" id="KW-1185">Reference proteome</keyword>
<dbReference type="GO" id="GO:0008270">
    <property type="term" value="F:zinc ion binding"/>
    <property type="evidence" value="ECO:0007669"/>
    <property type="project" value="UniProtKB-KW"/>
</dbReference>
<protein>
    <recommendedName>
        <fullName evidence="4">MYND-type domain-containing protein</fullName>
    </recommendedName>
</protein>
<evidence type="ECO:0000313" key="5">
    <source>
        <dbReference type="EMBL" id="KAF2026863.1"/>
    </source>
</evidence>